<dbReference type="InterPro" id="IPR043143">
    <property type="entry name" value="Mal/L-sulf/L-lact_DH-like_NADP"/>
</dbReference>
<dbReference type="PANTHER" id="PTHR11091:SF0">
    <property type="entry name" value="MALATE DEHYDROGENASE"/>
    <property type="match status" value="1"/>
</dbReference>
<evidence type="ECO:0000313" key="4">
    <source>
        <dbReference type="Proteomes" id="UP000439983"/>
    </source>
</evidence>
<comment type="similarity">
    <text evidence="1">Belongs to the LDH2/MDH2 oxidoreductase family.</text>
</comment>
<dbReference type="Proteomes" id="UP000439983">
    <property type="component" value="Unassembled WGS sequence"/>
</dbReference>
<dbReference type="GO" id="GO:0016491">
    <property type="term" value="F:oxidoreductase activity"/>
    <property type="evidence" value="ECO:0007669"/>
    <property type="project" value="UniProtKB-KW"/>
</dbReference>
<dbReference type="EMBL" id="WITC01000090">
    <property type="protein sequence ID" value="MQX17199.1"/>
    <property type="molecule type" value="Genomic_DNA"/>
</dbReference>
<sequence length="332" mass="34803">MSDERITLPVAEARSLATEACLSAGASHLTAKSLVDATLSAIEVGRDELGFPHFLDYLQSLREGRIDGGASPRIVHRLPALIHADANRGIAQLGFDLVYDDLVDRARTFGVAIFTQRNSYTAGELGYYVRRLALDGLVSLAVANSPAMVAATPGAKAVYGTNPLAFGTPMSGSERPLVIDQSSSATAFVNIVRAASEGRSIPEGWATDENGEVTLDPHKALRGVLLAFGGPRGANIALMVEVLAAGLSGASWSLDAPDFRSGAECPGTGLTIVTLSPNAIGEDFGARLAEQVRRLEQLGVYIPGQKVSLSAKNGGGFITLDARILAAIRSYI</sequence>
<reference evidence="3 4" key="1">
    <citation type="journal article" date="2013" name="Genome Biol.">
        <title>Comparative genomics of the core and accessory genomes of 48 Sinorhizobium strains comprising five genospecies.</title>
        <authorList>
            <person name="Sugawara M."/>
            <person name="Epstein B."/>
            <person name="Badgley B.D."/>
            <person name="Unno T."/>
            <person name="Xu L."/>
            <person name="Reese J."/>
            <person name="Gyaneshwar P."/>
            <person name="Denny R."/>
            <person name="Mudge J."/>
            <person name="Bharti A.K."/>
            <person name="Farmer A.D."/>
            <person name="May G.D."/>
            <person name="Woodward J.E."/>
            <person name="Medigue C."/>
            <person name="Vallenet D."/>
            <person name="Lajus A."/>
            <person name="Rouy Z."/>
            <person name="Martinez-Vaz B."/>
            <person name="Tiffin P."/>
            <person name="Young N.D."/>
            <person name="Sadowsky M.J."/>
        </authorList>
    </citation>
    <scope>NUCLEOTIDE SEQUENCE [LARGE SCALE GENOMIC DNA]</scope>
    <source>
        <strain evidence="3 4">USDA4894</strain>
    </source>
</reference>
<dbReference type="InterPro" id="IPR043144">
    <property type="entry name" value="Mal/L-sulf/L-lact_DH-like_ah"/>
</dbReference>
<dbReference type="InterPro" id="IPR003767">
    <property type="entry name" value="Malate/L-lactate_DH-like"/>
</dbReference>
<dbReference type="RefSeq" id="WP_153441083.1">
    <property type="nucleotide sequence ID" value="NZ_JACIGA010000001.1"/>
</dbReference>
<comment type="caution">
    <text evidence="3">The sequence shown here is derived from an EMBL/GenBank/DDBJ whole genome shotgun (WGS) entry which is preliminary data.</text>
</comment>
<keyword evidence="2" id="KW-0560">Oxidoreductase</keyword>
<evidence type="ECO:0000256" key="1">
    <source>
        <dbReference type="ARBA" id="ARBA00006056"/>
    </source>
</evidence>
<name>A0A6N7LJ00_SINTE</name>
<dbReference type="PANTHER" id="PTHR11091">
    <property type="entry name" value="OXIDOREDUCTASE-RELATED"/>
    <property type="match status" value="1"/>
</dbReference>
<dbReference type="Gene3D" id="3.30.1370.60">
    <property type="entry name" value="Hypothetical oxidoreductase yiak, domain 2"/>
    <property type="match status" value="1"/>
</dbReference>
<keyword evidence="4" id="KW-1185">Reference proteome</keyword>
<dbReference type="InterPro" id="IPR036111">
    <property type="entry name" value="Mal/L-sulfo/L-lacto_DH-like_sf"/>
</dbReference>
<dbReference type="Gene3D" id="1.10.1530.10">
    <property type="match status" value="1"/>
</dbReference>
<dbReference type="AlphaFoldDB" id="A0A6N7LJ00"/>
<accession>A0A6N7LJ00</accession>
<dbReference type="SUPFAM" id="SSF89733">
    <property type="entry name" value="L-sulfolactate dehydrogenase-like"/>
    <property type="match status" value="1"/>
</dbReference>
<dbReference type="Pfam" id="PF02615">
    <property type="entry name" value="Ldh_2"/>
    <property type="match status" value="1"/>
</dbReference>
<protein>
    <submittedName>
        <fullName evidence="3">Malate dehydrogenase</fullName>
    </submittedName>
</protein>
<evidence type="ECO:0000313" key="3">
    <source>
        <dbReference type="EMBL" id="MQX17199.1"/>
    </source>
</evidence>
<evidence type="ECO:0000256" key="2">
    <source>
        <dbReference type="ARBA" id="ARBA00023002"/>
    </source>
</evidence>
<gene>
    <name evidence="3" type="ORF">GHK62_21265</name>
</gene>
<proteinExistence type="inferred from homology"/>
<organism evidence="3 4">
    <name type="scientific">Sinorhizobium terangae</name>
    <dbReference type="NCBI Taxonomy" id="110322"/>
    <lineage>
        <taxon>Bacteria</taxon>
        <taxon>Pseudomonadati</taxon>
        <taxon>Pseudomonadota</taxon>
        <taxon>Alphaproteobacteria</taxon>
        <taxon>Hyphomicrobiales</taxon>
        <taxon>Rhizobiaceae</taxon>
        <taxon>Sinorhizobium/Ensifer group</taxon>
        <taxon>Sinorhizobium</taxon>
    </lineage>
</organism>
<dbReference type="OrthoDB" id="9811519at2"/>